<dbReference type="EMBL" id="KZ851845">
    <property type="protein sequence ID" value="RDK47141.1"/>
    <property type="molecule type" value="Genomic_DNA"/>
</dbReference>
<keyword evidence="2" id="KW-1185">Reference proteome</keyword>
<dbReference type="Proteomes" id="UP000254937">
    <property type="component" value="Unassembled WGS sequence"/>
</dbReference>
<accession>A0A370PY74</accession>
<evidence type="ECO:0000313" key="2">
    <source>
        <dbReference type="Proteomes" id="UP000254937"/>
    </source>
</evidence>
<protein>
    <submittedName>
        <fullName evidence="1">Uncharacterized protein</fullName>
    </submittedName>
</protein>
<sequence>MNSMYCQDEGSRIYGFDLSRSQEDGWWLEEVVVGDHAGRKAKDQLTAAWLQ</sequence>
<name>A0A370PY74_ASPPH</name>
<proteinExistence type="predicted"/>
<organism evidence="1 2">
    <name type="scientific">Aspergillus phoenicis ATCC 13157</name>
    <dbReference type="NCBI Taxonomy" id="1353007"/>
    <lineage>
        <taxon>Eukaryota</taxon>
        <taxon>Fungi</taxon>
        <taxon>Dikarya</taxon>
        <taxon>Ascomycota</taxon>
        <taxon>Pezizomycotina</taxon>
        <taxon>Eurotiomycetes</taxon>
        <taxon>Eurotiomycetidae</taxon>
        <taxon>Eurotiales</taxon>
        <taxon>Aspergillaceae</taxon>
        <taxon>Aspergillus</taxon>
    </lineage>
</organism>
<reference evidence="1 2" key="1">
    <citation type="submission" date="2018-07" db="EMBL/GenBank/DDBJ databases">
        <title>Section-level genome sequencing of Aspergillus section Nigri to investigate inter- and intra-species variation.</title>
        <authorList>
            <consortium name="DOE Joint Genome Institute"/>
            <person name="Vesth T.C."/>
            <person name="Nybo J.L."/>
            <person name="Theobald S."/>
            <person name="Frisvad J.C."/>
            <person name="Larsen T.O."/>
            <person name="Nielsen K.F."/>
            <person name="Hoof J.B."/>
            <person name="Brandl J."/>
            <person name="Salamov A."/>
            <person name="Riley R."/>
            <person name="Gladden J.M."/>
            <person name="Phatale P."/>
            <person name="Nielsen M.T."/>
            <person name="Lyhne E.K."/>
            <person name="Kogle M.E."/>
            <person name="Strasser K."/>
            <person name="McDonnell E."/>
            <person name="Barry K."/>
            <person name="Clum A."/>
            <person name="Chen C."/>
            <person name="Nolan M."/>
            <person name="Sandor L."/>
            <person name="Kuo A."/>
            <person name="Lipzen A."/>
            <person name="Hainaut M."/>
            <person name="Drula E."/>
            <person name="Tsang A."/>
            <person name="Magnuson J.K."/>
            <person name="Henrissat B."/>
            <person name="Wiebenga A."/>
            <person name="Simmons B.A."/>
            <person name="Makela M.R."/>
            <person name="De vries R.P."/>
            <person name="Grigoriev I.V."/>
            <person name="Mortensen U.H."/>
            <person name="Baker S.E."/>
            <person name="Andersen M.R."/>
        </authorList>
    </citation>
    <scope>NUCLEOTIDE SEQUENCE [LARGE SCALE GENOMIC DNA]</scope>
    <source>
        <strain evidence="1 2">ATCC 13157</strain>
    </source>
</reference>
<evidence type="ECO:0000313" key="1">
    <source>
        <dbReference type="EMBL" id="RDK47141.1"/>
    </source>
</evidence>
<dbReference type="AlphaFoldDB" id="A0A370PY74"/>
<gene>
    <name evidence="1" type="ORF">M752DRAFT_272896</name>
</gene>